<organism evidence="2 3">
    <name type="scientific">Marinobacterium aestuarii</name>
    <dbReference type="NCBI Taxonomy" id="1821621"/>
    <lineage>
        <taxon>Bacteria</taxon>
        <taxon>Pseudomonadati</taxon>
        <taxon>Pseudomonadota</taxon>
        <taxon>Gammaproteobacteria</taxon>
        <taxon>Oceanospirillales</taxon>
        <taxon>Oceanospirillaceae</taxon>
        <taxon>Marinobacterium</taxon>
    </lineage>
</organism>
<accession>A0A1A9F3B9</accession>
<dbReference type="RefSeq" id="WP_067385662.1">
    <property type="nucleotide sequence ID" value="NZ_CP015839.1"/>
</dbReference>
<dbReference type="InterPro" id="IPR010865">
    <property type="entry name" value="DUF1499"/>
</dbReference>
<evidence type="ECO:0008006" key="4">
    <source>
        <dbReference type="Google" id="ProtNLM"/>
    </source>
</evidence>
<dbReference type="AlphaFoldDB" id="A0A1A9F3B9"/>
<dbReference type="KEGG" id="mars:A8C75_18305"/>
<keyword evidence="3" id="KW-1185">Reference proteome</keyword>
<dbReference type="Pfam" id="PF07386">
    <property type="entry name" value="DUF1499"/>
    <property type="match status" value="1"/>
</dbReference>
<protein>
    <recommendedName>
        <fullName evidence="4">DUF1499 domain-containing protein</fullName>
    </recommendedName>
</protein>
<dbReference type="PANTHER" id="PTHR34801">
    <property type="entry name" value="EXPRESSED PROTEIN"/>
    <property type="match status" value="1"/>
</dbReference>
<name>A0A1A9F3B9_9GAMM</name>
<dbReference type="PIRSF" id="PIRSF026426">
    <property type="entry name" value="DUF1499"/>
    <property type="match status" value="1"/>
</dbReference>
<evidence type="ECO:0000256" key="1">
    <source>
        <dbReference type="SAM" id="SignalP"/>
    </source>
</evidence>
<feature type="chain" id="PRO_5008386671" description="DUF1499 domain-containing protein" evidence="1">
    <location>
        <begin position="25"/>
        <end position="147"/>
    </location>
</feature>
<dbReference type="Proteomes" id="UP000078070">
    <property type="component" value="Chromosome"/>
</dbReference>
<evidence type="ECO:0000313" key="3">
    <source>
        <dbReference type="Proteomes" id="UP000078070"/>
    </source>
</evidence>
<dbReference type="EMBL" id="CP015839">
    <property type="protein sequence ID" value="ANG64233.1"/>
    <property type="molecule type" value="Genomic_DNA"/>
</dbReference>
<evidence type="ECO:0000313" key="2">
    <source>
        <dbReference type="EMBL" id="ANG64233.1"/>
    </source>
</evidence>
<reference evidence="2 3" key="2">
    <citation type="journal article" date="2018" name="Int. J. Syst. Evol. Microbiol.">
        <title>Marinobacterium aestuarii sp. nov., a benzene-degrading marine bacterium isolated from estuary sediment.</title>
        <authorList>
            <person name="Bae S.S."/>
            <person name="Jung J."/>
            <person name="Chung D."/>
            <person name="Baek K."/>
        </authorList>
    </citation>
    <scope>NUCLEOTIDE SEQUENCE [LARGE SCALE GENOMIC DNA]</scope>
    <source>
        <strain evidence="2 3">ST58-10</strain>
    </source>
</reference>
<dbReference type="OrthoDB" id="9793534at2"/>
<dbReference type="PANTHER" id="PTHR34801:SF6">
    <property type="entry name" value="SLL1620 PROTEIN"/>
    <property type="match status" value="1"/>
</dbReference>
<dbReference type="STRING" id="1821621.A8C75_18305"/>
<proteinExistence type="predicted"/>
<feature type="signal peptide" evidence="1">
    <location>
        <begin position="1"/>
        <end position="24"/>
    </location>
</feature>
<sequence>MKKNSRLTWWIPALLYLAGCSSQAPSDLGLHDGRLAPCPGTPNCVGSEYPDSAEWVAPLNFSDPAPQAWARLQARVQAQGGQIESVSDIYMWATYRSKLLRFIDDVEFRLDAEQQRIQLRSASRLGYSDLGVNRERIEALRSTFATE</sequence>
<gene>
    <name evidence="2" type="ORF">A8C75_18305</name>
</gene>
<reference evidence="3" key="1">
    <citation type="submission" date="2016-05" db="EMBL/GenBank/DDBJ databases">
        <authorList>
            <person name="Baek K."/>
            <person name="Yang S.-J."/>
        </authorList>
    </citation>
    <scope>NUCLEOTIDE SEQUENCE [LARGE SCALE GENOMIC DNA]</scope>
    <source>
        <strain evidence="3">ST58-10</strain>
    </source>
</reference>
<keyword evidence="1" id="KW-0732">Signal</keyword>